<accession>A0ABY7ZWU1</accession>
<keyword evidence="2" id="KW-0012">Acyltransferase</keyword>
<proteinExistence type="predicted"/>
<reference evidence="4 5" key="1">
    <citation type="submission" date="2023-02" db="EMBL/GenBank/DDBJ databases">
        <authorList>
            <person name="Mo P."/>
        </authorList>
    </citation>
    <scope>NUCLEOTIDE SEQUENCE [LARGE SCALE GENOMIC DNA]</scope>
    <source>
        <strain evidence="4 5">HUAS 3</strain>
    </source>
</reference>
<gene>
    <name evidence="4" type="ORF">PVK37_14520</name>
</gene>
<dbReference type="PANTHER" id="PTHR43877">
    <property type="entry name" value="AMINOALKYLPHOSPHONATE N-ACETYLTRANSFERASE-RELATED-RELATED"/>
    <property type="match status" value="1"/>
</dbReference>
<evidence type="ECO:0000313" key="5">
    <source>
        <dbReference type="Proteomes" id="UP001219605"/>
    </source>
</evidence>
<name>A0ABY7ZWU1_9ACTN</name>
<dbReference type="SUPFAM" id="SSF55729">
    <property type="entry name" value="Acyl-CoA N-acyltransferases (Nat)"/>
    <property type="match status" value="1"/>
</dbReference>
<keyword evidence="1" id="KW-0808">Transferase</keyword>
<evidence type="ECO:0000256" key="2">
    <source>
        <dbReference type="ARBA" id="ARBA00023315"/>
    </source>
</evidence>
<dbReference type="Proteomes" id="UP001219605">
    <property type="component" value="Chromosome"/>
</dbReference>
<keyword evidence="5" id="KW-1185">Reference proteome</keyword>
<dbReference type="EMBL" id="CP118615">
    <property type="protein sequence ID" value="WDZ87530.1"/>
    <property type="molecule type" value="Genomic_DNA"/>
</dbReference>
<dbReference type="PANTHER" id="PTHR43877:SF1">
    <property type="entry name" value="ACETYLTRANSFERASE"/>
    <property type="match status" value="1"/>
</dbReference>
<protein>
    <submittedName>
        <fullName evidence="4">GNAT family N-acetyltransferase</fullName>
    </submittedName>
</protein>
<dbReference type="InterPro" id="IPR050832">
    <property type="entry name" value="Bact_Acetyltransf"/>
</dbReference>
<dbReference type="Pfam" id="PF00583">
    <property type="entry name" value="Acetyltransf_1"/>
    <property type="match status" value="1"/>
</dbReference>
<sequence length="187" mass="20357">MALGYVRPARPEDAGEIARIQLATWRVAYRRILPRHVLDNLDEAYLARRWTAAVTEPPSAAHRVLVAVEQAESSFLVGFLAAGPADAEALAPQEPAESLGPDVAAVTDLLVEPRWGRRGHGSRLLAAAVDHWRDDGLTRAVAWAFEGDEATRKFLTGTGWEPDGAGRALDVDDMLVPQLRLHVSVPD</sequence>
<dbReference type="InterPro" id="IPR000182">
    <property type="entry name" value="GNAT_dom"/>
</dbReference>
<feature type="domain" description="N-acetyltransferase" evidence="3">
    <location>
        <begin position="4"/>
        <end position="182"/>
    </location>
</feature>
<dbReference type="CDD" id="cd04301">
    <property type="entry name" value="NAT_SF"/>
    <property type="match status" value="1"/>
</dbReference>
<dbReference type="InterPro" id="IPR016181">
    <property type="entry name" value="Acyl_CoA_acyltransferase"/>
</dbReference>
<evidence type="ECO:0000256" key="1">
    <source>
        <dbReference type="ARBA" id="ARBA00022679"/>
    </source>
</evidence>
<evidence type="ECO:0000313" key="4">
    <source>
        <dbReference type="EMBL" id="WDZ87530.1"/>
    </source>
</evidence>
<dbReference type="Gene3D" id="3.40.630.30">
    <property type="match status" value="1"/>
</dbReference>
<organism evidence="4 5">
    <name type="scientific">Micromonospora cathayae</name>
    <dbReference type="NCBI Taxonomy" id="3028804"/>
    <lineage>
        <taxon>Bacteria</taxon>
        <taxon>Bacillati</taxon>
        <taxon>Actinomycetota</taxon>
        <taxon>Actinomycetes</taxon>
        <taxon>Micromonosporales</taxon>
        <taxon>Micromonosporaceae</taxon>
        <taxon>Micromonospora</taxon>
    </lineage>
</organism>
<evidence type="ECO:0000259" key="3">
    <source>
        <dbReference type="PROSITE" id="PS51186"/>
    </source>
</evidence>
<dbReference type="PROSITE" id="PS51186">
    <property type="entry name" value="GNAT"/>
    <property type="match status" value="1"/>
</dbReference>
<dbReference type="RefSeq" id="WP_275034515.1">
    <property type="nucleotide sequence ID" value="NZ_CP118615.1"/>
</dbReference>